<sequence>MKLSADIPRVNTPTGGWHGEMPGPFLTECDEPLSPDAPDLRGTWRPIEVLMNGEPAPKSLPLWNHVERIEQAGRRTIITAGHVIHDFLVVDGTYENGCHDVFEMDLTTPLIVAASYEDGVLVLRPKDLDGVEVRRQKDGEYLLWQYHTAFTMKMERIN</sequence>
<gene>
    <name evidence="1" type="ORF">UFOPK1874_00919</name>
</gene>
<dbReference type="AlphaFoldDB" id="A0A6J6I3D3"/>
<organism evidence="1">
    <name type="scientific">freshwater metagenome</name>
    <dbReference type="NCBI Taxonomy" id="449393"/>
    <lineage>
        <taxon>unclassified sequences</taxon>
        <taxon>metagenomes</taxon>
        <taxon>ecological metagenomes</taxon>
    </lineage>
</organism>
<evidence type="ECO:0000313" key="1">
    <source>
        <dbReference type="EMBL" id="CAB4619113.1"/>
    </source>
</evidence>
<protein>
    <submittedName>
        <fullName evidence="1">Unannotated protein</fullName>
    </submittedName>
</protein>
<reference evidence="1" key="1">
    <citation type="submission" date="2020-05" db="EMBL/GenBank/DDBJ databases">
        <authorList>
            <person name="Chiriac C."/>
            <person name="Salcher M."/>
            <person name="Ghai R."/>
            <person name="Kavagutti S V."/>
        </authorList>
    </citation>
    <scope>NUCLEOTIDE SEQUENCE</scope>
</reference>
<name>A0A6J6I3D3_9ZZZZ</name>
<proteinExistence type="predicted"/>
<accession>A0A6J6I3D3</accession>
<dbReference type="EMBL" id="CAEZUX010000111">
    <property type="protein sequence ID" value="CAB4619113.1"/>
    <property type="molecule type" value="Genomic_DNA"/>
</dbReference>